<sequence length="82" mass="9504">MPPYSHRSILDWRKPYDALTSVYRFECWWIGGMNVILDFIRQLSRLEKEALIEALESMVNIPVKSTLNLVVIQRPPNSAASK</sequence>
<protein>
    <submittedName>
        <fullName evidence="1">Uncharacterized protein</fullName>
    </submittedName>
</protein>
<evidence type="ECO:0000313" key="2">
    <source>
        <dbReference type="Proteomes" id="UP001055811"/>
    </source>
</evidence>
<dbReference type="Proteomes" id="UP001055811">
    <property type="component" value="Linkage Group LG03"/>
</dbReference>
<reference evidence="1 2" key="2">
    <citation type="journal article" date="2022" name="Mol. Ecol. Resour.">
        <title>The genomes of chicory, endive, great burdock and yacon provide insights into Asteraceae paleo-polyploidization history and plant inulin production.</title>
        <authorList>
            <person name="Fan W."/>
            <person name="Wang S."/>
            <person name="Wang H."/>
            <person name="Wang A."/>
            <person name="Jiang F."/>
            <person name="Liu H."/>
            <person name="Zhao H."/>
            <person name="Xu D."/>
            <person name="Zhang Y."/>
        </authorList>
    </citation>
    <scope>NUCLEOTIDE SEQUENCE [LARGE SCALE GENOMIC DNA]</scope>
    <source>
        <strain evidence="2">cv. Punajuju</strain>
        <tissue evidence="1">Leaves</tissue>
    </source>
</reference>
<gene>
    <name evidence="1" type="ORF">L2E82_15363</name>
</gene>
<reference evidence="2" key="1">
    <citation type="journal article" date="2022" name="Mol. Ecol. Resour.">
        <title>The genomes of chicory, endive, great burdock and yacon provide insights into Asteraceae palaeo-polyploidization history and plant inulin production.</title>
        <authorList>
            <person name="Fan W."/>
            <person name="Wang S."/>
            <person name="Wang H."/>
            <person name="Wang A."/>
            <person name="Jiang F."/>
            <person name="Liu H."/>
            <person name="Zhao H."/>
            <person name="Xu D."/>
            <person name="Zhang Y."/>
        </authorList>
    </citation>
    <scope>NUCLEOTIDE SEQUENCE [LARGE SCALE GENOMIC DNA]</scope>
    <source>
        <strain evidence="2">cv. Punajuju</strain>
    </source>
</reference>
<organism evidence="1 2">
    <name type="scientific">Cichorium intybus</name>
    <name type="common">Chicory</name>
    <dbReference type="NCBI Taxonomy" id="13427"/>
    <lineage>
        <taxon>Eukaryota</taxon>
        <taxon>Viridiplantae</taxon>
        <taxon>Streptophyta</taxon>
        <taxon>Embryophyta</taxon>
        <taxon>Tracheophyta</taxon>
        <taxon>Spermatophyta</taxon>
        <taxon>Magnoliopsida</taxon>
        <taxon>eudicotyledons</taxon>
        <taxon>Gunneridae</taxon>
        <taxon>Pentapetalae</taxon>
        <taxon>asterids</taxon>
        <taxon>campanulids</taxon>
        <taxon>Asterales</taxon>
        <taxon>Asteraceae</taxon>
        <taxon>Cichorioideae</taxon>
        <taxon>Cichorieae</taxon>
        <taxon>Cichoriinae</taxon>
        <taxon>Cichorium</taxon>
    </lineage>
</organism>
<name>A0ACB9F3H8_CICIN</name>
<accession>A0ACB9F3H8</accession>
<comment type="caution">
    <text evidence="1">The sequence shown here is derived from an EMBL/GenBank/DDBJ whole genome shotgun (WGS) entry which is preliminary data.</text>
</comment>
<dbReference type="EMBL" id="CM042011">
    <property type="protein sequence ID" value="KAI3765333.1"/>
    <property type="molecule type" value="Genomic_DNA"/>
</dbReference>
<proteinExistence type="predicted"/>
<evidence type="ECO:0000313" key="1">
    <source>
        <dbReference type="EMBL" id="KAI3765333.1"/>
    </source>
</evidence>
<keyword evidence="2" id="KW-1185">Reference proteome</keyword>